<evidence type="ECO:0000256" key="1">
    <source>
        <dbReference type="ARBA" id="ARBA00022729"/>
    </source>
</evidence>
<accession>A0ABT1LAB5</accession>
<dbReference type="HAMAP" id="MF_00922">
    <property type="entry name" value="OM_assembly_BamD"/>
    <property type="match status" value="1"/>
</dbReference>
<evidence type="ECO:0000313" key="8">
    <source>
        <dbReference type="EMBL" id="MCP8937188.1"/>
    </source>
</evidence>
<comment type="subcellular location">
    <subcellularLocation>
        <location evidence="6">Cell outer membrane</location>
    </subcellularLocation>
</comment>
<dbReference type="EMBL" id="JANCLU010000001">
    <property type="protein sequence ID" value="MCP8937188.1"/>
    <property type="molecule type" value="Genomic_DNA"/>
</dbReference>
<dbReference type="PANTHER" id="PTHR37423:SF1">
    <property type="entry name" value="OUTER MEMBRANE PROTEIN ASSEMBLY FACTOR BAMD"/>
    <property type="match status" value="1"/>
</dbReference>
<keyword evidence="3" id="KW-0564">Palmitate</keyword>
<dbReference type="SUPFAM" id="SSF48452">
    <property type="entry name" value="TPR-like"/>
    <property type="match status" value="1"/>
</dbReference>
<evidence type="ECO:0000313" key="9">
    <source>
        <dbReference type="Proteomes" id="UP001205890"/>
    </source>
</evidence>
<dbReference type="InterPro" id="IPR039565">
    <property type="entry name" value="BamD-like"/>
</dbReference>
<comment type="similarity">
    <text evidence="6">Belongs to the BamD family.</text>
</comment>
<dbReference type="Pfam" id="PF13525">
    <property type="entry name" value="YfiO"/>
    <property type="match status" value="1"/>
</dbReference>
<name>A0ABT1LAB5_9HYPH</name>
<gene>
    <name evidence="6" type="primary">bamD</name>
    <name evidence="8" type="ORF">NK718_01540</name>
</gene>
<comment type="subunit">
    <text evidence="6">Part of the Bam complex.</text>
</comment>
<reference evidence="8 9" key="1">
    <citation type="submission" date="2022-07" db="EMBL/GenBank/DDBJ databases">
        <authorList>
            <person name="Li W.-J."/>
            <person name="Deng Q.-Q."/>
        </authorList>
    </citation>
    <scope>NUCLEOTIDE SEQUENCE [LARGE SCALE GENOMIC DNA]</scope>
    <source>
        <strain evidence="8 9">SYSU M60028</strain>
    </source>
</reference>
<evidence type="ECO:0000256" key="2">
    <source>
        <dbReference type="ARBA" id="ARBA00023136"/>
    </source>
</evidence>
<comment type="function">
    <text evidence="6">Part of the outer membrane protein assembly complex, which is involved in assembly and insertion of beta-barrel proteins into the outer membrane.</text>
</comment>
<dbReference type="Gene3D" id="1.25.40.10">
    <property type="entry name" value="Tetratricopeptide repeat domain"/>
    <property type="match status" value="1"/>
</dbReference>
<dbReference type="InterPro" id="IPR011990">
    <property type="entry name" value="TPR-like_helical_dom_sf"/>
</dbReference>
<keyword evidence="4 6" id="KW-0998">Cell outer membrane</keyword>
<keyword evidence="1 6" id="KW-0732">Signal</keyword>
<evidence type="ECO:0000256" key="6">
    <source>
        <dbReference type="HAMAP-Rule" id="MF_00922"/>
    </source>
</evidence>
<feature type="chain" id="PRO_5044923164" description="Outer membrane protein assembly factor BamD" evidence="6">
    <location>
        <begin position="24"/>
        <end position="287"/>
    </location>
</feature>
<evidence type="ECO:0000256" key="5">
    <source>
        <dbReference type="ARBA" id="ARBA00023288"/>
    </source>
</evidence>
<dbReference type="PANTHER" id="PTHR37423">
    <property type="entry name" value="SOLUBLE LYTIC MUREIN TRANSGLYCOSYLASE-RELATED"/>
    <property type="match status" value="1"/>
</dbReference>
<comment type="caution">
    <text evidence="8">The sequence shown here is derived from an EMBL/GenBank/DDBJ whole genome shotgun (WGS) entry which is preliminary data.</text>
</comment>
<protein>
    <recommendedName>
        <fullName evidence="6">Outer membrane protein assembly factor BamD</fullName>
    </recommendedName>
</protein>
<evidence type="ECO:0000256" key="3">
    <source>
        <dbReference type="ARBA" id="ARBA00023139"/>
    </source>
</evidence>
<organism evidence="8 9">
    <name type="scientific">Alsobacter ponti</name>
    <dbReference type="NCBI Taxonomy" id="2962936"/>
    <lineage>
        <taxon>Bacteria</taxon>
        <taxon>Pseudomonadati</taxon>
        <taxon>Pseudomonadota</taxon>
        <taxon>Alphaproteobacteria</taxon>
        <taxon>Hyphomicrobiales</taxon>
        <taxon>Alsobacteraceae</taxon>
        <taxon>Alsobacter</taxon>
    </lineage>
</organism>
<proteinExistence type="inferred from homology"/>
<dbReference type="Proteomes" id="UP001205890">
    <property type="component" value="Unassembled WGS sequence"/>
</dbReference>
<sequence precursor="true">MARPGAGLIRAAAALALIAPLAACDTISSFNPFDKSETYKPEIVPEVPAEQLYNDGLGYLAKNDYESASKRFASLDRQYPFSSWAKKALILQTFANYSNRQYDDAIANGKRFLALNPTSPDAAYAAYLVAMSYYNQIPDVSRDQERSEKALVALQEVVQRWPKSEYAEDARFKLNVVRDQLAGREMTIGRYYLQRRNYTAAINRFRNVVSQYQTTNQIEEALSRLTEAYLALGVVQEAETAAAVLGHNFPDSPWYRDTYKLMQSKGLEPRENEGSWISKAFKSVGLG</sequence>
<feature type="signal peptide" evidence="6">
    <location>
        <begin position="1"/>
        <end position="23"/>
    </location>
</feature>
<dbReference type="CDD" id="cd15830">
    <property type="entry name" value="BamD"/>
    <property type="match status" value="1"/>
</dbReference>
<feature type="domain" description="Outer membrane lipoprotein BamD-like" evidence="7">
    <location>
        <begin position="46"/>
        <end position="242"/>
    </location>
</feature>
<evidence type="ECO:0000259" key="7">
    <source>
        <dbReference type="Pfam" id="PF13525"/>
    </source>
</evidence>
<keyword evidence="5" id="KW-0449">Lipoprotein</keyword>
<dbReference type="InterPro" id="IPR017689">
    <property type="entry name" value="BamD"/>
</dbReference>
<dbReference type="NCBIfam" id="TIGR03302">
    <property type="entry name" value="OM_YfiO"/>
    <property type="match status" value="1"/>
</dbReference>
<keyword evidence="9" id="KW-1185">Reference proteome</keyword>
<keyword evidence="2 6" id="KW-0472">Membrane</keyword>
<evidence type="ECO:0000256" key="4">
    <source>
        <dbReference type="ARBA" id="ARBA00023237"/>
    </source>
</evidence>